<name>A0A9D3YL55_DREPO</name>
<proteinExistence type="predicted"/>
<dbReference type="Proteomes" id="UP000828390">
    <property type="component" value="Unassembled WGS sequence"/>
</dbReference>
<dbReference type="EMBL" id="JAIWYP010000015">
    <property type="protein sequence ID" value="KAH3700850.1"/>
    <property type="molecule type" value="Genomic_DNA"/>
</dbReference>
<reference evidence="1" key="1">
    <citation type="journal article" date="2019" name="bioRxiv">
        <title>The Genome of the Zebra Mussel, Dreissena polymorpha: A Resource for Invasive Species Research.</title>
        <authorList>
            <person name="McCartney M.A."/>
            <person name="Auch B."/>
            <person name="Kono T."/>
            <person name="Mallez S."/>
            <person name="Zhang Y."/>
            <person name="Obille A."/>
            <person name="Becker A."/>
            <person name="Abrahante J.E."/>
            <person name="Garbe J."/>
            <person name="Badalamenti J.P."/>
            <person name="Herman A."/>
            <person name="Mangelson H."/>
            <person name="Liachko I."/>
            <person name="Sullivan S."/>
            <person name="Sone E.D."/>
            <person name="Koren S."/>
            <person name="Silverstein K.A.T."/>
            <person name="Beckman K.B."/>
            <person name="Gohl D.M."/>
        </authorList>
    </citation>
    <scope>NUCLEOTIDE SEQUENCE</scope>
    <source>
        <strain evidence="1">Duluth1</strain>
        <tissue evidence="1">Whole animal</tissue>
    </source>
</reference>
<evidence type="ECO:0000313" key="2">
    <source>
        <dbReference type="Proteomes" id="UP000828390"/>
    </source>
</evidence>
<gene>
    <name evidence="1" type="ORF">DPMN_075831</name>
</gene>
<protein>
    <submittedName>
        <fullName evidence="1">Uncharacterized protein</fullName>
    </submittedName>
</protein>
<comment type="caution">
    <text evidence="1">The sequence shown here is derived from an EMBL/GenBank/DDBJ whole genome shotgun (WGS) entry which is preliminary data.</text>
</comment>
<reference evidence="1" key="2">
    <citation type="submission" date="2020-11" db="EMBL/GenBank/DDBJ databases">
        <authorList>
            <person name="McCartney M.A."/>
            <person name="Auch B."/>
            <person name="Kono T."/>
            <person name="Mallez S."/>
            <person name="Becker A."/>
            <person name="Gohl D.M."/>
            <person name="Silverstein K.A.T."/>
            <person name="Koren S."/>
            <person name="Bechman K.B."/>
            <person name="Herman A."/>
            <person name="Abrahante J.E."/>
            <person name="Garbe J."/>
        </authorList>
    </citation>
    <scope>NUCLEOTIDE SEQUENCE</scope>
    <source>
        <strain evidence="1">Duluth1</strain>
        <tissue evidence="1">Whole animal</tissue>
    </source>
</reference>
<dbReference type="AlphaFoldDB" id="A0A9D3YL55"/>
<sequence>MTDIDLFDSDSDTDGSSQLHAHSYIVISDSDETQPPSPVVQYPFLQSVQSTSELQESPVRVPELDSRILPVASSFPEPIQHSETNSWCCHSKSTNIA</sequence>
<evidence type="ECO:0000313" key="1">
    <source>
        <dbReference type="EMBL" id="KAH3700850.1"/>
    </source>
</evidence>
<keyword evidence="2" id="KW-1185">Reference proteome</keyword>
<organism evidence="1 2">
    <name type="scientific">Dreissena polymorpha</name>
    <name type="common">Zebra mussel</name>
    <name type="synonym">Mytilus polymorpha</name>
    <dbReference type="NCBI Taxonomy" id="45954"/>
    <lineage>
        <taxon>Eukaryota</taxon>
        <taxon>Metazoa</taxon>
        <taxon>Spiralia</taxon>
        <taxon>Lophotrochozoa</taxon>
        <taxon>Mollusca</taxon>
        <taxon>Bivalvia</taxon>
        <taxon>Autobranchia</taxon>
        <taxon>Heteroconchia</taxon>
        <taxon>Euheterodonta</taxon>
        <taxon>Imparidentia</taxon>
        <taxon>Neoheterodontei</taxon>
        <taxon>Myida</taxon>
        <taxon>Dreissenoidea</taxon>
        <taxon>Dreissenidae</taxon>
        <taxon>Dreissena</taxon>
    </lineage>
</organism>
<accession>A0A9D3YL55</accession>